<evidence type="ECO:0000313" key="2">
    <source>
        <dbReference type="Proteomes" id="UP000323386"/>
    </source>
</evidence>
<dbReference type="AlphaFoldDB" id="A0A5C3EVQ1"/>
<name>A0A5C3EVQ1_9BASI</name>
<organism evidence="1 2">
    <name type="scientific">Pseudozyma flocculosa</name>
    <dbReference type="NCBI Taxonomy" id="84751"/>
    <lineage>
        <taxon>Eukaryota</taxon>
        <taxon>Fungi</taxon>
        <taxon>Dikarya</taxon>
        <taxon>Basidiomycota</taxon>
        <taxon>Ustilaginomycotina</taxon>
        <taxon>Ustilaginomycetes</taxon>
        <taxon>Ustilaginales</taxon>
        <taxon>Ustilaginaceae</taxon>
        <taxon>Pseudozyma</taxon>
    </lineage>
</organism>
<keyword evidence="2" id="KW-1185">Reference proteome</keyword>
<dbReference type="EMBL" id="OOIP01000001">
    <property type="protein sequence ID" value="SPO35171.1"/>
    <property type="molecule type" value="Genomic_DNA"/>
</dbReference>
<reference evidence="1 2" key="1">
    <citation type="submission" date="2018-03" db="EMBL/GenBank/DDBJ databases">
        <authorList>
            <person name="Guldener U."/>
        </authorList>
    </citation>
    <scope>NUCLEOTIDE SEQUENCE [LARGE SCALE GENOMIC DNA]</scope>
    <source>
        <strain evidence="1 2">DAOM196992</strain>
    </source>
</reference>
<dbReference type="Proteomes" id="UP000323386">
    <property type="component" value="Unassembled WGS sequence"/>
</dbReference>
<proteinExistence type="predicted"/>
<accession>A0A5C3EVQ1</accession>
<protein>
    <submittedName>
        <fullName evidence="1">Uncharacterized protein</fullName>
    </submittedName>
</protein>
<gene>
    <name evidence="1" type="ORF">PSFLO_00642</name>
</gene>
<sequence length="255" mass="29267">MYCETAHFADIHWHNFIAFANLSDDPYDPDDLPWPYPIVGILEKVGFHISKKGSRCSVVLANSYGIPFKFNLDMGTLDSCLQAELTQMRIGDFVVMILQGGRTEAHHPYSVFHRYVLSFEVLDKDHVTPEHLRAFEKIDSCAGEFVDSQRRSFEDVQHLTFDDYKKLLPFSRTNWPLIEPDLGPDDREAQAFPKICRTTPSAMSLRVSTEFRSGARHRPVALSPRRAPSFPLLQRRQVFELMTKKPLDRPVRAAS</sequence>
<evidence type="ECO:0000313" key="1">
    <source>
        <dbReference type="EMBL" id="SPO35171.1"/>
    </source>
</evidence>